<gene>
    <name evidence="6" type="ORF">DW193_04790</name>
    <name evidence="5" type="ORF">DWV70_04380</name>
    <name evidence="4" type="ORF">DXC44_11490</name>
    <name evidence="3" type="ORF">DXD46_07040</name>
    <name evidence="2" type="ORF">GAY98_23365</name>
</gene>
<evidence type="ECO:0000313" key="11">
    <source>
        <dbReference type="Proteomes" id="UP000469427"/>
    </source>
</evidence>
<dbReference type="AlphaFoldDB" id="A0A3E5H7I2"/>
<dbReference type="Proteomes" id="UP000260640">
    <property type="component" value="Unassembled WGS sequence"/>
</dbReference>
<evidence type="ECO:0000313" key="10">
    <source>
        <dbReference type="Proteomes" id="UP000285469"/>
    </source>
</evidence>
<protein>
    <submittedName>
        <fullName evidence="3">Uncharacterized protein</fullName>
    </submittedName>
</protein>
<evidence type="ECO:0000313" key="9">
    <source>
        <dbReference type="Proteomes" id="UP000283713"/>
    </source>
</evidence>
<name>A0A3E5H7I2_PHOVU</name>
<evidence type="ECO:0000313" key="4">
    <source>
        <dbReference type="EMBL" id="RGL85650.1"/>
    </source>
</evidence>
<evidence type="ECO:0000313" key="2">
    <source>
        <dbReference type="EMBL" id="KAB6521905.1"/>
    </source>
</evidence>
<accession>A0A3E5H7I2</accession>
<reference evidence="7 8" key="1">
    <citation type="submission" date="2018-08" db="EMBL/GenBank/DDBJ databases">
        <title>A genome reference for cultivated species of the human gut microbiota.</title>
        <authorList>
            <person name="Zou Y."/>
            <person name="Xue W."/>
            <person name="Luo G."/>
        </authorList>
    </citation>
    <scope>NUCLEOTIDE SEQUENCE [LARGE SCALE GENOMIC DNA]</scope>
    <source>
        <strain evidence="5 10">AF12-25</strain>
        <strain evidence="6 9">AM16-6</strain>
        <strain evidence="4 8">TF05-18</strain>
        <strain evidence="3 7">TM05-16</strain>
    </source>
</reference>
<feature type="region of interest" description="Disordered" evidence="1">
    <location>
        <begin position="1"/>
        <end position="29"/>
    </location>
</feature>
<evidence type="ECO:0000313" key="6">
    <source>
        <dbReference type="EMBL" id="RHH81838.1"/>
    </source>
</evidence>
<evidence type="ECO:0000313" key="7">
    <source>
        <dbReference type="Proteomes" id="UP000260640"/>
    </source>
</evidence>
<reference evidence="2 11" key="2">
    <citation type="journal article" date="2019" name="Nat. Med.">
        <title>A library of human gut bacterial isolates paired with longitudinal multiomics data enables mechanistic microbiome research.</title>
        <authorList>
            <person name="Poyet M."/>
            <person name="Groussin M."/>
            <person name="Gibbons S.M."/>
            <person name="Avila-Pacheco J."/>
            <person name="Jiang X."/>
            <person name="Kearney S.M."/>
            <person name="Perrotta A.R."/>
            <person name="Berdy B."/>
            <person name="Zhao S."/>
            <person name="Lieberman T.D."/>
            <person name="Swanson P.K."/>
            <person name="Smith M."/>
            <person name="Roesemann S."/>
            <person name="Alexander J.E."/>
            <person name="Rich S.A."/>
            <person name="Livny J."/>
            <person name="Vlamakis H."/>
            <person name="Clish C."/>
            <person name="Bullock K."/>
            <person name="Deik A."/>
            <person name="Scott J."/>
            <person name="Pierce K.A."/>
            <person name="Xavier R.J."/>
            <person name="Alm E.J."/>
        </authorList>
    </citation>
    <scope>NUCLEOTIDE SEQUENCE [LARGE SCALE GENOMIC DNA]</scope>
    <source>
        <strain evidence="2 11">BIOML-A122</strain>
    </source>
</reference>
<organism evidence="3 7">
    <name type="scientific">Phocaeicola vulgatus</name>
    <name type="common">Bacteroides vulgatus</name>
    <dbReference type="NCBI Taxonomy" id="821"/>
    <lineage>
        <taxon>Bacteria</taxon>
        <taxon>Pseudomonadati</taxon>
        <taxon>Bacteroidota</taxon>
        <taxon>Bacteroidia</taxon>
        <taxon>Bacteroidales</taxon>
        <taxon>Bacteroidaceae</taxon>
        <taxon>Phocaeicola</taxon>
    </lineage>
</organism>
<dbReference type="EMBL" id="QSSN01000012">
    <property type="protein sequence ID" value="RGL85650.1"/>
    <property type="molecule type" value="Genomic_DNA"/>
</dbReference>
<dbReference type="Proteomes" id="UP000285469">
    <property type="component" value="Unassembled WGS sequence"/>
</dbReference>
<comment type="caution">
    <text evidence="3">The sequence shown here is derived from an EMBL/GenBank/DDBJ whole genome shotgun (WGS) entry which is preliminary data.</text>
</comment>
<evidence type="ECO:0000313" key="3">
    <source>
        <dbReference type="EMBL" id="RGJ89423.1"/>
    </source>
</evidence>
<proteinExistence type="predicted"/>
<dbReference type="Proteomes" id="UP000469427">
    <property type="component" value="Unassembled WGS sequence"/>
</dbReference>
<evidence type="ECO:0000313" key="8">
    <source>
        <dbReference type="Proteomes" id="UP000261278"/>
    </source>
</evidence>
<evidence type="ECO:0000256" key="1">
    <source>
        <dbReference type="SAM" id="MobiDB-lite"/>
    </source>
</evidence>
<sequence>MQRYSGRPASSTTMLTARGFARQPSANRRWPFSPRLVPRRVGYSVKFSGRLLAFPSFPRCLACM</sequence>
<evidence type="ECO:0000313" key="5">
    <source>
        <dbReference type="EMBL" id="RGW49736.1"/>
    </source>
</evidence>
<dbReference type="EMBL" id="QSAI01000005">
    <property type="protein sequence ID" value="RGW49736.1"/>
    <property type="molecule type" value="Genomic_DNA"/>
</dbReference>
<dbReference type="EMBL" id="QSPP01000014">
    <property type="protein sequence ID" value="RGJ89423.1"/>
    <property type="molecule type" value="Genomic_DNA"/>
</dbReference>
<dbReference type="Proteomes" id="UP000283713">
    <property type="component" value="Unassembled WGS sequence"/>
</dbReference>
<dbReference type="Proteomes" id="UP000261278">
    <property type="component" value="Unassembled WGS sequence"/>
</dbReference>
<dbReference type="EMBL" id="QRKA01000005">
    <property type="protein sequence ID" value="RHH81838.1"/>
    <property type="molecule type" value="Genomic_DNA"/>
</dbReference>
<dbReference type="EMBL" id="WDBI01000076">
    <property type="protein sequence ID" value="KAB6521905.1"/>
    <property type="molecule type" value="Genomic_DNA"/>
</dbReference>